<evidence type="ECO:0000256" key="3">
    <source>
        <dbReference type="ARBA" id="ARBA00022670"/>
    </source>
</evidence>
<dbReference type="RefSeq" id="WP_159276586.1">
    <property type="nucleotide sequence ID" value="NZ_JADOFV010000003.1"/>
</dbReference>
<reference evidence="9" key="3">
    <citation type="submission" date="2020-03" db="EMBL/GenBank/DDBJ databases">
        <title>SpeciesPrimer: A bioinformatics pipeline dedicated to the design of qPCR primers for the quantification of bacterial species.</title>
        <authorList>
            <person name="Dreier M."/>
            <person name="Berthoud H."/>
            <person name="Shani N."/>
            <person name="Wechsler D."/>
            <person name="Junier P."/>
        </authorList>
    </citation>
    <scope>NUCLEOTIDE SEQUENCE [LARGE SCALE GENOMIC DNA]</scope>
    <source>
        <strain evidence="9">FAM13073</strain>
    </source>
</reference>
<evidence type="ECO:0000256" key="1">
    <source>
        <dbReference type="ARBA" id="ARBA00001670"/>
    </source>
</evidence>
<protein>
    <recommendedName>
        <fullName evidence="6">Dipeptidase</fullName>
        <ecNumber evidence="6">3.4.-.-</ecNumber>
    </recommendedName>
</protein>
<dbReference type="GO" id="GO:0070004">
    <property type="term" value="F:cysteine-type exopeptidase activity"/>
    <property type="evidence" value="ECO:0007669"/>
    <property type="project" value="InterPro"/>
</dbReference>
<reference evidence="8" key="4">
    <citation type="submission" date="2020-11" db="EMBL/GenBank/DDBJ databases">
        <title>Antibiotic susceptibility profiles of Pediococcus pentosaceus from various origins and their implications for the safety assessment of strains with food-technology applications.</title>
        <authorList>
            <person name="Shani N."/>
            <person name="Oberhaensli S."/>
            <person name="Arias E."/>
        </authorList>
    </citation>
    <scope>NUCLEOTIDE SEQUENCE</scope>
    <source>
        <strain evidence="8">FAM 19164</strain>
    </source>
</reference>
<comment type="caution">
    <text evidence="8">The sequence shown here is derived from an EMBL/GenBank/DDBJ whole genome shotgun (WGS) entry which is preliminary data.</text>
</comment>
<dbReference type="InterPro" id="IPR047804">
    <property type="entry name" value="C69_dipept_A-like"/>
</dbReference>
<dbReference type="EMBL" id="WENB01000003">
    <property type="protein sequence ID" value="KAF0413599.1"/>
    <property type="molecule type" value="Genomic_DNA"/>
</dbReference>
<evidence type="ECO:0000313" key="10">
    <source>
        <dbReference type="Proteomes" id="UP000743107"/>
    </source>
</evidence>
<dbReference type="GO" id="GO:0006508">
    <property type="term" value="P:proteolysis"/>
    <property type="evidence" value="ECO:0007669"/>
    <property type="project" value="UniProtKB-KW"/>
</dbReference>
<name>A0A6L5A5V0_PEDPE</name>
<dbReference type="NCBIfam" id="NF033678">
    <property type="entry name" value="C69_fam_dipept"/>
    <property type="match status" value="1"/>
</dbReference>
<evidence type="ECO:0000313" key="8">
    <source>
        <dbReference type="EMBL" id="MBF7127307.1"/>
    </source>
</evidence>
<evidence type="ECO:0000313" key="9">
    <source>
        <dbReference type="Proteomes" id="UP000472573"/>
    </source>
</evidence>
<evidence type="ECO:0000256" key="4">
    <source>
        <dbReference type="ARBA" id="ARBA00022801"/>
    </source>
</evidence>
<evidence type="ECO:0000256" key="2">
    <source>
        <dbReference type="ARBA" id="ARBA00007225"/>
    </source>
</evidence>
<evidence type="ECO:0000313" key="7">
    <source>
        <dbReference type="EMBL" id="KAF0413599.1"/>
    </source>
</evidence>
<evidence type="ECO:0000256" key="6">
    <source>
        <dbReference type="RuleBase" id="RU364089"/>
    </source>
</evidence>
<proteinExistence type="inferred from homology"/>
<comment type="similarity">
    <text evidence="2 6">Belongs to the peptidase C69 family.</text>
</comment>
<keyword evidence="9" id="KW-1185">Reference proteome</keyword>
<sequence length="460" mass="51602">MVQKTCTTILVGKQASLNGSTIIARNEDGDDASNPQRFVVVNPSKNSNIYHSVHSEIEIPLPATGVRYTSTPDADATYGVWGAGGINQHNVAMTATETITSNPRILSVDPLVEKGIGEEDITTLVLPYIDSARTGVLRLGSLLEQYGTYESNGIAFADQDEVWYLETLGGHHWAAVRIPDDAYVIAPNRLNIDYFDFNSEDYLYAADLPDLITQNHLNPDADTLNFRHIFGSSTVKDQHYNNPRAWYVHQYLDHNFKGQPTDQDLPFIHRSDRKISIEDLKFLLSSHFDETPFDPYGTVAPTEKFRPIGINRNLETHILELRNGVPDAIAGIHWLAFGPNTFNALAPFYSQVTDTPACYRDTPLATDSNYIYWISRILALIGDNNYALYQNLQSTYEQEVMQLVRAVENQTDQQGDFSTSALEKANQQMADIVLQHSQKLLNDVINLGSQHMKLRFSVSD</sequence>
<dbReference type="PANTHER" id="PTHR12994:SF17">
    <property type="entry name" value="LD30995P"/>
    <property type="match status" value="1"/>
</dbReference>
<dbReference type="GO" id="GO:0016805">
    <property type="term" value="F:dipeptidase activity"/>
    <property type="evidence" value="ECO:0007669"/>
    <property type="project" value="UniProtKB-KW"/>
</dbReference>
<dbReference type="Proteomes" id="UP000472573">
    <property type="component" value="Unassembled WGS sequence"/>
</dbReference>
<dbReference type="EC" id="3.4.-.-" evidence="6"/>
<keyword evidence="3 6" id="KW-0645">Protease</keyword>
<dbReference type="Gene3D" id="3.60.60.10">
    <property type="entry name" value="Penicillin V Acylase, Chain A"/>
    <property type="match status" value="1"/>
</dbReference>
<accession>A0A6L5A5V0</accession>
<keyword evidence="5 6" id="KW-0224">Dipeptidase</keyword>
<dbReference type="AlphaFoldDB" id="A0A6L5A5V0"/>
<reference evidence="7 9" key="1">
    <citation type="submission" date="2019-10" db="EMBL/GenBank/DDBJ databases">
        <authorList>
            <person name="Irmler S."/>
            <person name="Berthoud H."/>
            <person name="Roetschi A."/>
            <person name="Arias E."/>
            <person name="Shani N."/>
            <person name="Wuethrich D."/>
            <person name="Bruggmann R."/>
        </authorList>
    </citation>
    <scope>NUCLEOTIDE SEQUENCE [LARGE SCALE GENOMIC DNA]</scope>
    <source>
        <strain evidence="7 9">FAM13073</strain>
    </source>
</reference>
<comment type="catalytic activity">
    <reaction evidence="1">
        <text>an L-aminoacyl-L-amino acid + H2O = 2 an L-alpha-amino acid</text>
        <dbReference type="Rhea" id="RHEA:48940"/>
        <dbReference type="ChEBI" id="CHEBI:15377"/>
        <dbReference type="ChEBI" id="CHEBI:59869"/>
        <dbReference type="ChEBI" id="CHEBI:77460"/>
        <dbReference type="EC" id="3.4.13.19"/>
    </reaction>
</comment>
<dbReference type="PANTHER" id="PTHR12994">
    <property type="entry name" value="SECERNIN"/>
    <property type="match status" value="1"/>
</dbReference>
<keyword evidence="4 6" id="KW-0378">Hydrolase</keyword>
<dbReference type="Pfam" id="PF03577">
    <property type="entry name" value="Peptidase_C69"/>
    <property type="match status" value="1"/>
</dbReference>
<gene>
    <name evidence="7" type="ORF">GBO79_06495</name>
    <name evidence="8" type="ORF">ITQ97_05745</name>
</gene>
<dbReference type="EMBL" id="JADOFV010000003">
    <property type="protein sequence ID" value="MBF7127307.1"/>
    <property type="molecule type" value="Genomic_DNA"/>
</dbReference>
<dbReference type="Proteomes" id="UP000743107">
    <property type="component" value="Unassembled WGS sequence"/>
</dbReference>
<dbReference type="InterPro" id="IPR005322">
    <property type="entry name" value="Peptidase_C69"/>
</dbReference>
<evidence type="ECO:0000256" key="5">
    <source>
        <dbReference type="ARBA" id="ARBA00022997"/>
    </source>
</evidence>
<organism evidence="8 10">
    <name type="scientific">Pediococcus pentosaceus</name>
    <dbReference type="NCBI Taxonomy" id="1255"/>
    <lineage>
        <taxon>Bacteria</taxon>
        <taxon>Bacillati</taxon>
        <taxon>Bacillota</taxon>
        <taxon>Bacilli</taxon>
        <taxon>Lactobacillales</taxon>
        <taxon>Lactobacillaceae</taxon>
        <taxon>Pediococcus</taxon>
    </lineage>
</organism>
<reference evidence="7" key="2">
    <citation type="submission" date="2019-12" db="EMBL/GenBank/DDBJ databases">
        <title>SpeciesPrimer: A bioinformatics pipeline dedicated to the design of qPCR primers for the quantification of bacterial species.</title>
        <authorList>
            <person name="Dreier M."/>
            <person name="Berthoud H."/>
            <person name="Shani N."/>
            <person name="Wechsler D."/>
            <person name="Junier P."/>
        </authorList>
    </citation>
    <scope>NUCLEOTIDE SEQUENCE</scope>
    <source>
        <strain evidence="7">FAM13073</strain>
    </source>
</reference>